<dbReference type="RefSeq" id="WP_188898642.1">
    <property type="nucleotide sequence ID" value="NZ_BMKS01000002.1"/>
</dbReference>
<evidence type="ECO:0000313" key="1">
    <source>
        <dbReference type="EMBL" id="GGG21931.1"/>
    </source>
</evidence>
<name>A0A8J2Z8B2_9PROT</name>
<dbReference type="CDD" id="cd00009">
    <property type="entry name" value="AAA"/>
    <property type="match status" value="1"/>
</dbReference>
<sequence length="345" mass="36267">MSDLPPEPRANPDLAGHDHAARALEQAARSGRLHHAWLLAGPPGVGKATLAYRFARWLLAGPPPGEGAAPLALDPRHPVFRRVAAGAHADLLAIEPGTLQGSRKRADVINVDAARLIPAFMALTAAEGGWRVVVIDGAETMAAPAANALLKILEEPPPRAVLLVLTAAPGRLLPTIRSRCRRLDLFPLADAELLPLLARWLPDMAPGERQALACLAGGSPGRALALAEEGGLALQALVEEVLAGLARRPDPRQAHAVADRLAAGGDAAAFLTFFALLRQAIAAAIRLAARDAAAAPAWVARRPLAEWSALWDRLGRLAAETDALNLDRRQAVLTGLGWLSAPGRD</sequence>
<dbReference type="AlphaFoldDB" id="A0A8J2Z8B2"/>
<protein>
    <submittedName>
        <fullName evidence="1">DNA polymerase III subunit delta</fullName>
    </submittedName>
</protein>
<dbReference type="Pfam" id="PF13177">
    <property type="entry name" value="DNA_pol3_delta2"/>
    <property type="match status" value="1"/>
</dbReference>
<dbReference type="PANTHER" id="PTHR11669:SF8">
    <property type="entry name" value="DNA POLYMERASE III SUBUNIT DELTA"/>
    <property type="match status" value="1"/>
</dbReference>
<dbReference type="GO" id="GO:0006261">
    <property type="term" value="P:DNA-templated DNA replication"/>
    <property type="evidence" value="ECO:0007669"/>
    <property type="project" value="TreeGrafter"/>
</dbReference>
<organism evidence="1 2">
    <name type="scientific">Caldovatus sediminis</name>
    <dbReference type="NCBI Taxonomy" id="2041189"/>
    <lineage>
        <taxon>Bacteria</taxon>
        <taxon>Pseudomonadati</taxon>
        <taxon>Pseudomonadota</taxon>
        <taxon>Alphaproteobacteria</taxon>
        <taxon>Acetobacterales</taxon>
        <taxon>Roseomonadaceae</taxon>
        <taxon>Caldovatus</taxon>
    </lineage>
</organism>
<dbReference type="Gene3D" id="3.40.50.300">
    <property type="entry name" value="P-loop containing nucleotide triphosphate hydrolases"/>
    <property type="match status" value="1"/>
</dbReference>
<dbReference type="GO" id="GO:0009360">
    <property type="term" value="C:DNA polymerase III complex"/>
    <property type="evidence" value="ECO:0007669"/>
    <property type="project" value="TreeGrafter"/>
</dbReference>
<gene>
    <name evidence="1" type="ORF">GCM10010964_07640</name>
</gene>
<dbReference type="Proteomes" id="UP000597507">
    <property type="component" value="Unassembled WGS sequence"/>
</dbReference>
<comment type="caution">
    <text evidence="1">The sequence shown here is derived from an EMBL/GenBank/DDBJ whole genome shotgun (WGS) entry which is preliminary data.</text>
</comment>
<dbReference type="InterPro" id="IPR027417">
    <property type="entry name" value="P-loop_NTPase"/>
</dbReference>
<dbReference type="EMBL" id="BMKS01000002">
    <property type="protein sequence ID" value="GGG21931.1"/>
    <property type="molecule type" value="Genomic_DNA"/>
</dbReference>
<keyword evidence="2" id="KW-1185">Reference proteome</keyword>
<reference evidence="1 2" key="1">
    <citation type="journal article" date="2014" name="Int. J. Syst. Evol. Microbiol.">
        <title>Complete genome sequence of Corynebacterium casei LMG S-19264T (=DSM 44701T), isolated from a smear-ripened cheese.</title>
        <authorList>
            <consortium name="US DOE Joint Genome Institute (JGI-PGF)"/>
            <person name="Walter F."/>
            <person name="Albersmeier A."/>
            <person name="Kalinowski J."/>
            <person name="Ruckert C."/>
        </authorList>
    </citation>
    <scope>NUCLEOTIDE SEQUENCE [LARGE SCALE GENOMIC DNA]</scope>
    <source>
        <strain evidence="1 2">CGMCC 1.16330</strain>
    </source>
</reference>
<dbReference type="PANTHER" id="PTHR11669">
    <property type="entry name" value="REPLICATION FACTOR C / DNA POLYMERASE III GAMMA-TAU SUBUNIT"/>
    <property type="match status" value="1"/>
</dbReference>
<dbReference type="NCBIfam" id="NF005677">
    <property type="entry name" value="PRK07471.1"/>
    <property type="match status" value="1"/>
</dbReference>
<accession>A0A8J2Z8B2</accession>
<dbReference type="SUPFAM" id="SSF52540">
    <property type="entry name" value="P-loop containing nucleoside triphosphate hydrolases"/>
    <property type="match status" value="1"/>
</dbReference>
<dbReference type="InterPro" id="IPR050238">
    <property type="entry name" value="DNA_Rep/Repair_Clamp_Loader"/>
</dbReference>
<proteinExistence type="predicted"/>
<evidence type="ECO:0000313" key="2">
    <source>
        <dbReference type="Proteomes" id="UP000597507"/>
    </source>
</evidence>